<protein>
    <submittedName>
        <fullName evidence="3">Electron transfer flavoprotein subunit alpha</fullName>
    </submittedName>
</protein>
<dbReference type="SMART" id="SM00893">
    <property type="entry name" value="ETF"/>
    <property type="match status" value="1"/>
</dbReference>
<dbReference type="AlphaFoldDB" id="A0A2G0CGG3"/>
<evidence type="ECO:0000313" key="4">
    <source>
        <dbReference type="Proteomes" id="UP000226437"/>
    </source>
</evidence>
<dbReference type="InterPro" id="IPR012255">
    <property type="entry name" value="ETF_b"/>
</dbReference>
<dbReference type="Gene3D" id="3.40.50.620">
    <property type="entry name" value="HUPs"/>
    <property type="match status" value="1"/>
</dbReference>
<evidence type="ECO:0000256" key="1">
    <source>
        <dbReference type="ARBA" id="ARBA00022982"/>
    </source>
</evidence>
<feature type="domain" description="Electron transfer flavoprotein alpha/beta-subunit N-terminal" evidence="2">
    <location>
        <begin position="23"/>
        <end position="211"/>
    </location>
</feature>
<dbReference type="Proteomes" id="UP000226437">
    <property type="component" value="Unassembled WGS sequence"/>
</dbReference>
<dbReference type="InterPro" id="IPR014729">
    <property type="entry name" value="Rossmann-like_a/b/a_fold"/>
</dbReference>
<dbReference type="GO" id="GO:0009055">
    <property type="term" value="F:electron transfer activity"/>
    <property type="evidence" value="ECO:0007669"/>
    <property type="project" value="InterPro"/>
</dbReference>
<dbReference type="InterPro" id="IPR014730">
    <property type="entry name" value="ETF_a/b_N"/>
</dbReference>
<dbReference type="PANTHER" id="PTHR21294">
    <property type="entry name" value="ELECTRON TRANSFER FLAVOPROTEIN BETA-SUBUNIT"/>
    <property type="match status" value="1"/>
</dbReference>
<dbReference type="OrthoDB" id="9804960at2"/>
<keyword evidence="4" id="KW-1185">Reference proteome</keyword>
<organism evidence="3 4">
    <name type="scientific">Neolewinella marina</name>
    <dbReference type="NCBI Taxonomy" id="438751"/>
    <lineage>
        <taxon>Bacteria</taxon>
        <taxon>Pseudomonadati</taxon>
        <taxon>Bacteroidota</taxon>
        <taxon>Saprospiria</taxon>
        <taxon>Saprospirales</taxon>
        <taxon>Lewinellaceae</taxon>
        <taxon>Neolewinella</taxon>
    </lineage>
</organism>
<reference evidence="3 4" key="1">
    <citation type="submission" date="2017-10" db="EMBL/GenBank/DDBJ databases">
        <title>The draft genome sequence of Lewinella marina KCTC 32374.</title>
        <authorList>
            <person name="Wang K."/>
        </authorList>
    </citation>
    <scope>NUCLEOTIDE SEQUENCE [LARGE SCALE GENOMIC DNA]</scope>
    <source>
        <strain evidence="3 4">MKG-38</strain>
    </source>
</reference>
<gene>
    <name evidence="3" type="ORF">CGL56_05975</name>
</gene>
<name>A0A2G0CGG3_9BACT</name>
<sequence length="247" mass="27124">MKLLVCVSKTPETTTKIQLTSDGSEIDRSGVQYIMNPYDEWYALVRALELKEAAGGTVTLLNVGPAENDPIIRKGLAIGADDAVRIDVSDEKDSLYTARQIAEYSRDQAYDLILFGKETISYNGSEVGAMVAEFLDWPYIGDATHLEVEGTAATVTRDIEGGEEVIEVQTPLALSAAKGMAEQRIPNMRGIMMAKRKPLEVVPPVDFPDTTRIAGYHKPAEKGSVKLIDPENMDELVRLLHEEAKVI</sequence>
<proteinExistence type="predicted"/>
<dbReference type="EMBL" id="PDLO01000002">
    <property type="protein sequence ID" value="PHK99007.1"/>
    <property type="molecule type" value="Genomic_DNA"/>
</dbReference>
<dbReference type="SUPFAM" id="SSF52402">
    <property type="entry name" value="Adenine nucleotide alpha hydrolases-like"/>
    <property type="match status" value="1"/>
</dbReference>
<accession>A0A2G0CGG3</accession>
<keyword evidence="1" id="KW-0813">Transport</keyword>
<dbReference type="CDD" id="cd01714">
    <property type="entry name" value="ETF_beta"/>
    <property type="match status" value="1"/>
</dbReference>
<dbReference type="InterPro" id="IPR033948">
    <property type="entry name" value="ETF_beta_N"/>
</dbReference>
<evidence type="ECO:0000259" key="2">
    <source>
        <dbReference type="SMART" id="SM00893"/>
    </source>
</evidence>
<dbReference type="Pfam" id="PF01012">
    <property type="entry name" value="ETF"/>
    <property type="match status" value="1"/>
</dbReference>
<dbReference type="RefSeq" id="WP_099105624.1">
    <property type="nucleotide sequence ID" value="NZ_JAATJF010000002.1"/>
</dbReference>
<dbReference type="PIRSF" id="PIRSF000090">
    <property type="entry name" value="Beta-ETF"/>
    <property type="match status" value="1"/>
</dbReference>
<keyword evidence="1" id="KW-0249">Electron transport</keyword>
<evidence type="ECO:0000313" key="3">
    <source>
        <dbReference type="EMBL" id="PHK99007.1"/>
    </source>
</evidence>
<comment type="caution">
    <text evidence="3">The sequence shown here is derived from an EMBL/GenBank/DDBJ whole genome shotgun (WGS) entry which is preliminary data.</text>
</comment>